<protein>
    <submittedName>
        <fullName evidence="2">Uncharacterized protein</fullName>
    </submittedName>
</protein>
<evidence type="ECO:0000313" key="3">
    <source>
        <dbReference type="Proteomes" id="UP001437256"/>
    </source>
</evidence>
<feature type="region of interest" description="Disordered" evidence="1">
    <location>
        <begin position="1"/>
        <end position="50"/>
    </location>
</feature>
<keyword evidence="3" id="KW-1185">Reference proteome</keyword>
<dbReference type="EMBL" id="JBBXMP010000458">
    <property type="protein sequence ID" value="KAL0057706.1"/>
    <property type="molecule type" value="Genomic_DNA"/>
</dbReference>
<accession>A0ABR2Z9X9</accession>
<sequence length="146" mass="15422">MESNGNDCTSADPPRYQRHVYRAPGPPRKQAADDSDPTSGSPSVPLEFTGKECSRPTAWLNMPGGALNIHMMTVDVVVPHPSPQPVDTQQAQQVPNVTLGPTLNESTPANVPVDCGCVDPAEISNPYLISDLAPAPLVYAGNPVNP</sequence>
<feature type="non-terminal residue" evidence="2">
    <location>
        <position position="146"/>
    </location>
</feature>
<evidence type="ECO:0000256" key="1">
    <source>
        <dbReference type="SAM" id="MobiDB-lite"/>
    </source>
</evidence>
<proteinExistence type="predicted"/>
<name>A0ABR2Z9X9_9AGAR</name>
<reference evidence="2 3" key="1">
    <citation type="submission" date="2024-05" db="EMBL/GenBank/DDBJ databases">
        <title>A draft genome resource for the thread blight pathogen Marasmius tenuissimus strain MS-2.</title>
        <authorList>
            <person name="Yulfo-Soto G.E."/>
            <person name="Baruah I.K."/>
            <person name="Amoako-Attah I."/>
            <person name="Bukari Y."/>
            <person name="Meinhardt L.W."/>
            <person name="Bailey B.A."/>
            <person name="Cohen S.P."/>
        </authorList>
    </citation>
    <scope>NUCLEOTIDE SEQUENCE [LARGE SCALE GENOMIC DNA]</scope>
    <source>
        <strain evidence="2 3">MS-2</strain>
    </source>
</reference>
<comment type="caution">
    <text evidence="2">The sequence shown here is derived from an EMBL/GenBank/DDBJ whole genome shotgun (WGS) entry which is preliminary data.</text>
</comment>
<evidence type="ECO:0000313" key="2">
    <source>
        <dbReference type="EMBL" id="KAL0057706.1"/>
    </source>
</evidence>
<dbReference type="Proteomes" id="UP001437256">
    <property type="component" value="Unassembled WGS sequence"/>
</dbReference>
<gene>
    <name evidence="2" type="ORF">AAF712_015648</name>
</gene>
<organism evidence="2 3">
    <name type="scientific">Marasmius tenuissimus</name>
    <dbReference type="NCBI Taxonomy" id="585030"/>
    <lineage>
        <taxon>Eukaryota</taxon>
        <taxon>Fungi</taxon>
        <taxon>Dikarya</taxon>
        <taxon>Basidiomycota</taxon>
        <taxon>Agaricomycotina</taxon>
        <taxon>Agaricomycetes</taxon>
        <taxon>Agaricomycetidae</taxon>
        <taxon>Agaricales</taxon>
        <taxon>Marasmiineae</taxon>
        <taxon>Marasmiaceae</taxon>
        <taxon>Marasmius</taxon>
    </lineage>
</organism>